<evidence type="ECO:0000313" key="2">
    <source>
        <dbReference type="Proteomes" id="UP000085678"/>
    </source>
</evidence>
<dbReference type="STRING" id="7574.A0A1S3HFR7"/>
<dbReference type="InterPro" id="IPR001214">
    <property type="entry name" value="SET_dom"/>
</dbReference>
<dbReference type="PANTHER" id="PTHR12197:SF251">
    <property type="entry name" value="EG:BACR7C10.4 PROTEIN"/>
    <property type="match status" value="1"/>
</dbReference>
<dbReference type="FunCoup" id="A0A1S3HFR7">
    <property type="interactions" value="852"/>
</dbReference>
<feature type="domain" description="SET" evidence="1">
    <location>
        <begin position="18"/>
        <end position="148"/>
    </location>
</feature>
<organism evidence="2 3">
    <name type="scientific">Lingula anatina</name>
    <name type="common">Brachiopod</name>
    <name type="synonym">Lingula unguis</name>
    <dbReference type="NCBI Taxonomy" id="7574"/>
    <lineage>
        <taxon>Eukaryota</taxon>
        <taxon>Metazoa</taxon>
        <taxon>Spiralia</taxon>
        <taxon>Lophotrochozoa</taxon>
        <taxon>Brachiopoda</taxon>
        <taxon>Linguliformea</taxon>
        <taxon>Lingulata</taxon>
        <taxon>Lingulida</taxon>
        <taxon>Linguloidea</taxon>
        <taxon>Lingulidae</taxon>
        <taxon>Lingula</taxon>
    </lineage>
</organism>
<dbReference type="InParanoid" id="A0A1S3HFR7"/>
<dbReference type="Gene3D" id="1.25.40.970">
    <property type="match status" value="1"/>
</dbReference>
<name>A0A1S3HFR7_LINAN</name>
<dbReference type="GO" id="GO:0005634">
    <property type="term" value="C:nucleus"/>
    <property type="evidence" value="ECO:0007669"/>
    <property type="project" value="TreeGrafter"/>
</dbReference>
<sequence>MVPTDSTLLMLRLLLRLEKNDISITPLSKEDPQIRTFNDLMSHTEDIKGDPKRTEQFVKMCVALQQFVGDQLKVPTTELLEIFGKMIINSFSICSGEMQPIGAGVYLSPSILDHSCCPNATTVFDGNKLYVRAVEDIGDISEVRVSYIDQLATTSERKQQLMEQYYFTCNCVMCRDKQRDQKLSSLRCPTTGCDGVVSQNHDGVQHTCLVCGKDTFSEEYLSKCSSSSADAEQILKKIAEAKKEKDFKMVLELSGHCLSEVSDHLHPMHILMIRLHDSAFDACIELQKWDLALVYASKTTEAYREFYAAYHPNLGIHLMKIGKMQQYLKQIEPALKNLQQAEDILHVSHGKSHSLCQDLKILLKQCEEELRIQQGRT</sequence>
<dbReference type="PROSITE" id="PS50280">
    <property type="entry name" value="SET"/>
    <property type="match status" value="1"/>
</dbReference>
<proteinExistence type="predicted"/>
<dbReference type="Proteomes" id="UP000085678">
    <property type="component" value="Unplaced"/>
</dbReference>
<dbReference type="InterPro" id="IPR011990">
    <property type="entry name" value="TPR-like_helical_dom_sf"/>
</dbReference>
<dbReference type="InterPro" id="IPR050869">
    <property type="entry name" value="H3K4_H4K5_MeTrfase"/>
</dbReference>
<dbReference type="PANTHER" id="PTHR12197">
    <property type="entry name" value="HISTONE-LYSINE N-METHYLTRANSFERASE SMYD"/>
    <property type="match status" value="1"/>
</dbReference>
<dbReference type="SUPFAM" id="SSF82199">
    <property type="entry name" value="SET domain"/>
    <property type="match status" value="1"/>
</dbReference>
<dbReference type="KEGG" id="lak:106154503"/>
<dbReference type="InterPro" id="IPR046341">
    <property type="entry name" value="SET_dom_sf"/>
</dbReference>
<accession>A0A1S3HFR7</accession>
<dbReference type="AlphaFoldDB" id="A0A1S3HFR7"/>
<evidence type="ECO:0000313" key="3">
    <source>
        <dbReference type="RefSeq" id="XP_013384321.1"/>
    </source>
</evidence>
<evidence type="ECO:0000259" key="1">
    <source>
        <dbReference type="PROSITE" id="PS50280"/>
    </source>
</evidence>
<keyword evidence="2" id="KW-1185">Reference proteome</keyword>
<reference evidence="3" key="1">
    <citation type="submission" date="2025-08" db="UniProtKB">
        <authorList>
            <consortium name="RefSeq"/>
        </authorList>
    </citation>
    <scope>IDENTIFICATION</scope>
    <source>
        <tissue evidence="3">Gonads</tissue>
    </source>
</reference>
<dbReference type="OrthoDB" id="265717at2759"/>
<gene>
    <name evidence="3" type="primary">LOC106154503</name>
</gene>
<dbReference type="Gene3D" id="1.25.40.10">
    <property type="entry name" value="Tetratricopeptide repeat domain"/>
    <property type="match status" value="1"/>
</dbReference>
<dbReference type="Gene3D" id="2.170.270.10">
    <property type="entry name" value="SET domain"/>
    <property type="match status" value="1"/>
</dbReference>
<dbReference type="GeneID" id="106154503"/>
<protein>
    <submittedName>
        <fullName evidence="3">Histone-lysine N-methyltransferase SMYD3</fullName>
    </submittedName>
</protein>
<dbReference type="RefSeq" id="XP_013384321.1">
    <property type="nucleotide sequence ID" value="XM_013528867.1"/>
</dbReference>